<name>G0MVT2_CAEBE</name>
<evidence type="ECO:0000313" key="3">
    <source>
        <dbReference type="EMBL" id="EGT45333.1"/>
    </source>
</evidence>
<dbReference type="InParanoid" id="G0MVT2"/>
<dbReference type="Proteomes" id="UP000008068">
    <property type="component" value="Unassembled WGS sequence"/>
</dbReference>
<gene>
    <name evidence="3" type="ORF">CAEBREN_02550</name>
</gene>
<sequence>MLKLKLGALLLLLLIIHQSKADYEDIYSSPNFKKATANVTTEAEWKKVNETLDYIHYLMANETEKMTEFTGYGDVLINAQKNLSYLDTVPVYYRWVNHSHLELCLPDFFNNTSITQLSDYNKTLVDKYRHFQEILKTIPMNIDLDLKQIEQYMYYVLDENIHVDVAIDALHFYRHLQCLDFQNGPFNDMWLNNITDLYRVNMYWKKREEQQSGSVVNIIKWIIISITAFIFLFAVYKAVKACCCSD</sequence>
<reference evidence="4" key="1">
    <citation type="submission" date="2011-07" db="EMBL/GenBank/DDBJ databases">
        <authorList>
            <consortium name="Caenorhabditis brenneri Sequencing and Analysis Consortium"/>
            <person name="Wilson R.K."/>
        </authorList>
    </citation>
    <scope>NUCLEOTIDE SEQUENCE [LARGE SCALE GENOMIC DNA]</scope>
    <source>
        <strain evidence="4">PB2801</strain>
    </source>
</reference>
<protein>
    <submittedName>
        <fullName evidence="3">Uncharacterized protein</fullName>
    </submittedName>
</protein>
<evidence type="ECO:0000256" key="1">
    <source>
        <dbReference type="SAM" id="Phobius"/>
    </source>
</evidence>
<feature type="chain" id="PRO_5003403996" evidence="2">
    <location>
        <begin position="22"/>
        <end position="246"/>
    </location>
</feature>
<evidence type="ECO:0000256" key="2">
    <source>
        <dbReference type="SAM" id="SignalP"/>
    </source>
</evidence>
<feature type="signal peptide" evidence="2">
    <location>
        <begin position="1"/>
        <end position="21"/>
    </location>
</feature>
<accession>G0MVT2</accession>
<keyword evidence="1" id="KW-0812">Transmembrane</keyword>
<keyword evidence="2" id="KW-0732">Signal</keyword>
<keyword evidence="4" id="KW-1185">Reference proteome</keyword>
<keyword evidence="1" id="KW-1133">Transmembrane helix</keyword>
<keyword evidence="1" id="KW-0472">Membrane</keyword>
<dbReference type="AlphaFoldDB" id="G0MVT2"/>
<proteinExistence type="predicted"/>
<feature type="transmembrane region" description="Helical" evidence="1">
    <location>
        <begin position="218"/>
        <end position="239"/>
    </location>
</feature>
<dbReference type="HOGENOM" id="CLU_1143420_0_0_1"/>
<evidence type="ECO:0000313" key="4">
    <source>
        <dbReference type="Proteomes" id="UP000008068"/>
    </source>
</evidence>
<organism evidence="4">
    <name type="scientific">Caenorhabditis brenneri</name>
    <name type="common">Nematode worm</name>
    <dbReference type="NCBI Taxonomy" id="135651"/>
    <lineage>
        <taxon>Eukaryota</taxon>
        <taxon>Metazoa</taxon>
        <taxon>Ecdysozoa</taxon>
        <taxon>Nematoda</taxon>
        <taxon>Chromadorea</taxon>
        <taxon>Rhabditida</taxon>
        <taxon>Rhabditina</taxon>
        <taxon>Rhabditomorpha</taxon>
        <taxon>Rhabditoidea</taxon>
        <taxon>Rhabditidae</taxon>
        <taxon>Peloderinae</taxon>
        <taxon>Caenorhabditis</taxon>
    </lineage>
</organism>
<dbReference type="EMBL" id="GL379815">
    <property type="protein sequence ID" value="EGT45333.1"/>
    <property type="molecule type" value="Genomic_DNA"/>
</dbReference>